<evidence type="ECO:0000256" key="2">
    <source>
        <dbReference type="ARBA" id="ARBA00022676"/>
    </source>
</evidence>
<dbReference type="GO" id="GO:0016779">
    <property type="term" value="F:nucleotidyltransferase activity"/>
    <property type="evidence" value="ECO:0007669"/>
    <property type="project" value="UniProtKB-KW"/>
</dbReference>
<comment type="catalytic activity">
    <reaction evidence="5 6">
        <text>L-arginyl-[protein] + NAD(+) = N(omega)-(ADP-D-ribosyl)-L-arginyl-[protein] + nicotinamide + H(+)</text>
        <dbReference type="Rhea" id="RHEA:19149"/>
        <dbReference type="Rhea" id="RHEA-COMP:10532"/>
        <dbReference type="Rhea" id="RHEA-COMP:15087"/>
        <dbReference type="ChEBI" id="CHEBI:15378"/>
        <dbReference type="ChEBI" id="CHEBI:17154"/>
        <dbReference type="ChEBI" id="CHEBI:29965"/>
        <dbReference type="ChEBI" id="CHEBI:57540"/>
        <dbReference type="ChEBI" id="CHEBI:142554"/>
        <dbReference type="EC" id="2.4.2.31"/>
    </reaction>
</comment>
<keyword evidence="12" id="KW-1185">Reference proteome</keyword>
<keyword evidence="8" id="KW-0812">Transmembrane</keyword>
<comment type="similarity">
    <text evidence="1 6">Belongs to the Arg-specific ADP-ribosyltransferase family.</text>
</comment>
<evidence type="ECO:0000256" key="1">
    <source>
        <dbReference type="ARBA" id="ARBA00009558"/>
    </source>
</evidence>
<dbReference type="Pfam" id="PF01129">
    <property type="entry name" value="ART"/>
    <property type="match status" value="1"/>
</dbReference>
<keyword evidence="8" id="KW-1133">Transmembrane helix</keyword>
<evidence type="ECO:0000256" key="6">
    <source>
        <dbReference type="RuleBase" id="RU361228"/>
    </source>
</evidence>
<feature type="region of interest" description="Disordered" evidence="7">
    <location>
        <begin position="1290"/>
        <end position="1315"/>
    </location>
</feature>
<keyword evidence="6" id="KW-0520">NAD</keyword>
<dbReference type="InterPro" id="IPR029248">
    <property type="entry name" value="TMEM107"/>
</dbReference>
<dbReference type="InterPro" id="IPR000768">
    <property type="entry name" value="ART"/>
</dbReference>
<sequence>MGPSHEANAGVTPRTTVATALRKDDENGLKDCGSLINLTMQPFCSDAMQKPGLKAKDFFVPAQIQHLSQFPMEDEVLYPPYTKFRVVNRVQNASGIHVVLETREFPNLEGLVQKGLWNEVATGIIAFNAGTTWQQYFARQATRLETWYLSGQTGQVQFTVINNIGKEALAVQRGSWHAKHRRRSVGAPRQLWQKPHHWTHNWAHHATHHAFSTTHKYEELLRNISRIVRKSTVVAQEEPISTTNVTQDGNQFITNTDVNYTTVNLSWIWALLAVLAVVLLVVAAIKLGWIGPPSLKENDLAALKTFSDVYRIAQLELEEDVLGHKTETFYYIGERQVAVTPALEWNDQYPSALRGFLIQIAKKIDDGLFHFQCRVWMEHGAFTEHLPVILVAQEWRRWAMEVLQHNLSPKTEVKVELTRRLDWIETIRDLSLNGVANLRNTPYWDDSDELSLLVVLRTDIARELRSYVDHWDVLELQQGFAGTAGEVTAFITSELRNSIRFLERIYCHDELRLHQMTSKSKSWFTPIERELLDLQDSAQIWNETFPRCFRDKFDNQEQFEQWFNSRTRGRPTSYQNVVAKTPVLNDFERTRVQKYLPSYQHWRYGLSTQQELVRMMESSVVLIDQLYVLLDAALLMMSLQNFASLGGSNFFLAGIVSVEHARGVMDFIDNVVREVKLHVCRMGDIAQGGWSNLRRGRKNSWFSSSGPLDNMRLAMNNEENVDKIAANASGMMRYLKAHITSCRVVDGKQEEEALSKEIEYFKRFWEALSKKHQIDEGGDGRRSRKISALQQLQALRLVLRGSEGSEPETWLAERLDERGLSQDEVALDLGALPETRAVEEIGFSTSKPGATKSASSRCRLAPSMAQTLHRLLEPLPGPALCAAEPSGATEKFWRWAKVSGAMERINQQYLAGRFVLTALHLAVTASVLHGRSDHVLFALSPLCLRQALQMPKACRQGNCAIRDELSESCRQSWQVNEAVFQGELTAALVFLSLELVSMLTAVHSFQAEDMNFVGAVLHAGGACALILFLVMQTSCAYFHVVFALSNVLPFLSEVNIWLSVLRGARLKRFPPPAGAVAVDRLQGTTQLRLAAKYPKWAFHATALARPLRTLETPLLQALLAPKSSKSLGCGYLTLDERRCVLCLMQNEALAQEVPLVGVWVDLRDQEVSNLPTLAAHPAVWAAAAHFVHQRSAKEKVWVEASTFLIMAAVRQRAMPPEAGLLFAEFRFEEEPSEGLYLASMDYDQASVASMGDMKLETFTADYSDLVKMADQAPHEKVNIKAHSLGVAEMAASPKQKRMEAGAGGFRPEEPRAEAPRQVEEECSQCGAGYVAEARFCSRCGQRRPSTPVQTPMVEMTLAKPIPAVPAWGVPGESSPPAATPSSRRSDGPDDIPLRQIVGQQQLQLGVLQQQLQSVQDLLVLLVARDSSPPVPPPPPVAPLPAPAMPAELAAAHEAPAPPILKADACIGDSEVSVAHAATSPIQKSRMVSTGLQAAPLLQDAAVGDAAADDKVASKTLELPKLRDSADTAGGQSPRPMETASTWATMGVPRIICPADLSPCRSEDDLSDGSSLELMAGDFTLTYHGDQIGFY</sequence>
<protein>
    <recommendedName>
        <fullName evidence="6">NAD(P)(+)--arginine ADP-ribosyltransferase</fullName>
        <ecNumber evidence="6">2.4.2.31</ecNumber>
    </recommendedName>
    <alternativeName>
        <fullName evidence="6">Mono(ADP-ribosyl)transferase</fullName>
    </alternativeName>
</protein>
<feature type="domain" description="STIL N-terminal" evidence="9">
    <location>
        <begin position="1106"/>
        <end position="1209"/>
    </location>
</feature>
<feature type="region of interest" description="Disordered" evidence="7">
    <location>
        <begin position="1364"/>
        <end position="1392"/>
    </location>
</feature>
<feature type="transmembrane region" description="Helical" evidence="8">
    <location>
        <begin position="1012"/>
        <end position="1031"/>
    </location>
</feature>
<dbReference type="EMBL" id="CAMXCT020006671">
    <property type="protein sequence ID" value="CAL1171427.1"/>
    <property type="molecule type" value="Genomic_DNA"/>
</dbReference>
<evidence type="ECO:0000313" key="10">
    <source>
        <dbReference type="EMBL" id="CAI4018052.1"/>
    </source>
</evidence>
<evidence type="ECO:0000256" key="8">
    <source>
        <dbReference type="SAM" id="Phobius"/>
    </source>
</evidence>
<dbReference type="Proteomes" id="UP001152797">
    <property type="component" value="Unassembled WGS sequence"/>
</dbReference>
<evidence type="ECO:0000259" key="9">
    <source>
        <dbReference type="Pfam" id="PF15253"/>
    </source>
</evidence>
<dbReference type="GO" id="GO:0106274">
    <property type="term" value="F:NAD+-protein-arginine ADP-ribosyltransferase activity"/>
    <property type="evidence" value="ECO:0007669"/>
    <property type="project" value="UniProtKB-EC"/>
</dbReference>
<evidence type="ECO:0000256" key="5">
    <source>
        <dbReference type="ARBA" id="ARBA00047597"/>
    </source>
</evidence>
<keyword evidence="3 6" id="KW-0808">Transferase</keyword>
<dbReference type="InterPro" id="IPR057731">
    <property type="entry name" value="STIL_N"/>
</dbReference>
<evidence type="ECO:0000313" key="12">
    <source>
        <dbReference type="Proteomes" id="UP001152797"/>
    </source>
</evidence>
<dbReference type="EMBL" id="CAMXCT030006671">
    <property type="protein sequence ID" value="CAL4805364.1"/>
    <property type="molecule type" value="Genomic_DNA"/>
</dbReference>
<feature type="transmembrane region" description="Helical" evidence="8">
    <location>
        <begin position="267"/>
        <end position="289"/>
    </location>
</feature>
<proteinExistence type="inferred from homology"/>
<gene>
    <name evidence="10" type="ORF">C1SCF055_LOCUS42650</name>
</gene>
<dbReference type="Gene3D" id="3.90.176.10">
    <property type="entry name" value="Toxin ADP-ribosyltransferase, Chain A, domain 1"/>
    <property type="match status" value="1"/>
</dbReference>
<dbReference type="Pfam" id="PF15253">
    <property type="entry name" value="STIL_N"/>
    <property type="match status" value="1"/>
</dbReference>
<keyword evidence="2 6" id="KW-0328">Glycosyltransferase</keyword>
<reference evidence="10" key="1">
    <citation type="submission" date="2022-10" db="EMBL/GenBank/DDBJ databases">
        <authorList>
            <person name="Chen Y."/>
            <person name="Dougan E. K."/>
            <person name="Chan C."/>
            <person name="Rhodes N."/>
            <person name="Thang M."/>
        </authorList>
    </citation>
    <scope>NUCLEOTIDE SEQUENCE</scope>
</reference>
<dbReference type="OrthoDB" id="422379at2759"/>
<feature type="transmembrane region" description="Helical" evidence="8">
    <location>
        <begin position="1037"/>
        <end position="1058"/>
    </location>
</feature>
<name>A0A9P1M1E6_9DINO</name>
<evidence type="ECO:0000256" key="7">
    <source>
        <dbReference type="SAM" id="MobiDB-lite"/>
    </source>
</evidence>
<keyword evidence="4" id="KW-0548">Nucleotidyltransferase</keyword>
<keyword evidence="8" id="KW-0472">Membrane</keyword>
<feature type="compositionally biased region" description="Basic and acidic residues" evidence="7">
    <location>
        <begin position="1306"/>
        <end position="1315"/>
    </location>
</feature>
<comment type="caution">
    <text evidence="10">The sequence shown here is derived from an EMBL/GenBank/DDBJ whole genome shotgun (WGS) entry which is preliminary data.</text>
</comment>
<dbReference type="Pfam" id="PF14995">
    <property type="entry name" value="TMEM107"/>
    <property type="match status" value="1"/>
</dbReference>
<feature type="region of interest" description="Disordered" evidence="7">
    <location>
        <begin position="1519"/>
        <end position="1538"/>
    </location>
</feature>
<keyword evidence="6" id="KW-0521">NADP</keyword>
<reference evidence="11" key="2">
    <citation type="submission" date="2024-04" db="EMBL/GenBank/DDBJ databases">
        <authorList>
            <person name="Chen Y."/>
            <person name="Shah S."/>
            <person name="Dougan E. K."/>
            <person name="Thang M."/>
            <person name="Chan C."/>
        </authorList>
    </citation>
    <scope>NUCLEOTIDE SEQUENCE [LARGE SCALE GENOMIC DNA]</scope>
</reference>
<evidence type="ECO:0000313" key="11">
    <source>
        <dbReference type="EMBL" id="CAL1171427.1"/>
    </source>
</evidence>
<dbReference type="EMBL" id="CAMXCT010006671">
    <property type="protein sequence ID" value="CAI4018052.1"/>
    <property type="molecule type" value="Genomic_DNA"/>
</dbReference>
<accession>A0A9P1M1E6</accession>
<evidence type="ECO:0000256" key="3">
    <source>
        <dbReference type="ARBA" id="ARBA00022679"/>
    </source>
</evidence>
<dbReference type="EC" id="2.4.2.31" evidence="6"/>
<evidence type="ECO:0000256" key="4">
    <source>
        <dbReference type="ARBA" id="ARBA00022695"/>
    </source>
</evidence>
<organism evidence="10">
    <name type="scientific">Cladocopium goreaui</name>
    <dbReference type="NCBI Taxonomy" id="2562237"/>
    <lineage>
        <taxon>Eukaryota</taxon>
        <taxon>Sar</taxon>
        <taxon>Alveolata</taxon>
        <taxon>Dinophyceae</taxon>
        <taxon>Suessiales</taxon>
        <taxon>Symbiodiniaceae</taxon>
        <taxon>Cladocopium</taxon>
    </lineage>
</organism>